<dbReference type="InterPro" id="IPR002110">
    <property type="entry name" value="Ankyrin_rpt"/>
</dbReference>
<sequence length="909" mass="99975">MSPLGKYTVGWICAVSTEYVAAQVLLDEKHKAPESVSDNDSNVYTLGKIGNHNVVVIAALPGGEYGISSATGVAKDMLHTFPNIRVGLMVGIGGGAPSAKHDIRLGDVVVSSPYNGNGGVVQYDFGAMIQNQGMNFYPRLRNKYSRPSPSSDRFCTNVCSGDPSNIVLRLERTKEQDDPAIHYGLIASANQLMKNALIRDKLAAEKDVLCFEMEAAGLMNHFPCLVIRGVCDYSDTHINKEWQGYAAMTAAAYAKALLCRIPPNKVEVEKTIEEIINAVTAVISKTGEALQAVQSKLEGKQDLEILEWLTPMSFGPQQSDFFSRRQPGTGQRLLDSKEFTIWLGTSKETLFCPGIPGAGKTILASTVVDRLITDFGHCDSIGIAYLYCNFHRKAEQTTEGLLASLLKQLAQQRPSLPDPVKSLYEKHWKRQTRPSIEEISTSLQSVASAYSRVFVVVDALDECQVSEGCCSRLLSEIFALQASKCEANIFATARPVLEITTKFDESPSVEIRADDEDVKRYIEEHIKHKMPRLQELIQARPELENNIKASITNSTKGMFLIAQIYLHSLDEKTTPGEVLAALAEFQKEGAGSEEGQRSEQLRSAYHRTMERIMGQGPEPLKLATQAVTWITCAERVLTAVELQHAIAVNDGDTKLKGDNIPIINRIVSVCAGLVIVDTNSGTIRLVHYTTQDYLDQTKTSRFQDAKSDIQETCVTYLSFNAFASGMCRTDNEFEQRLRSNPLYAYAALNWGHHTRKSPSLCPVTKDFLSCQGKVESASQALIISERSYSLHLAAILGIDKAVDFLISDFKSLNLRDSYGQTPLSLAARNGREAVVELLAVVKLLVTSQAEVDAKDNNGQTPLSLAAVRGREAVGFRVLEHSRVIELTTGDWMAKDLEMTTAENDPDRGA</sequence>
<dbReference type="InterPro" id="IPR056884">
    <property type="entry name" value="NPHP3-like_N"/>
</dbReference>
<dbReference type="PROSITE" id="PS50088">
    <property type="entry name" value="ANK_REPEAT"/>
    <property type="match status" value="1"/>
</dbReference>
<keyword evidence="7" id="KW-1185">Reference proteome</keyword>
<dbReference type="Pfam" id="PF12796">
    <property type="entry name" value="Ank_2"/>
    <property type="match status" value="1"/>
</dbReference>
<evidence type="ECO:0000313" key="7">
    <source>
        <dbReference type="Proteomes" id="UP001285441"/>
    </source>
</evidence>
<dbReference type="InterPro" id="IPR053137">
    <property type="entry name" value="NLR-like"/>
</dbReference>
<organism evidence="6 7">
    <name type="scientific">Podospora didyma</name>
    <dbReference type="NCBI Taxonomy" id="330526"/>
    <lineage>
        <taxon>Eukaryota</taxon>
        <taxon>Fungi</taxon>
        <taxon>Dikarya</taxon>
        <taxon>Ascomycota</taxon>
        <taxon>Pezizomycotina</taxon>
        <taxon>Sordariomycetes</taxon>
        <taxon>Sordariomycetidae</taxon>
        <taxon>Sordariales</taxon>
        <taxon>Podosporaceae</taxon>
        <taxon>Podospora</taxon>
    </lineage>
</organism>
<dbReference type="SUPFAM" id="SSF53167">
    <property type="entry name" value="Purine and uridine phosphorylases"/>
    <property type="match status" value="1"/>
</dbReference>
<dbReference type="InterPro" id="IPR054471">
    <property type="entry name" value="GPIID_WHD"/>
</dbReference>
<keyword evidence="1" id="KW-0677">Repeat</keyword>
<dbReference type="Pfam" id="PF01048">
    <property type="entry name" value="PNP_UDP_1"/>
    <property type="match status" value="1"/>
</dbReference>
<dbReference type="InterPro" id="IPR000845">
    <property type="entry name" value="Nucleoside_phosphorylase_d"/>
</dbReference>
<comment type="caution">
    <text evidence="6">The sequence shown here is derived from an EMBL/GenBank/DDBJ whole genome shotgun (WGS) entry which is preliminary data.</text>
</comment>
<reference evidence="6" key="2">
    <citation type="submission" date="2023-06" db="EMBL/GenBank/DDBJ databases">
        <authorList>
            <consortium name="Lawrence Berkeley National Laboratory"/>
            <person name="Haridas S."/>
            <person name="Hensen N."/>
            <person name="Bonometti L."/>
            <person name="Westerberg I."/>
            <person name="Brannstrom I.O."/>
            <person name="Guillou S."/>
            <person name="Cros-Aarteil S."/>
            <person name="Calhoun S."/>
            <person name="Kuo A."/>
            <person name="Mondo S."/>
            <person name="Pangilinan J."/>
            <person name="Riley R."/>
            <person name="LaButti K."/>
            <person name="Andreopoulos B."/>
            <person name="Lipzen A."/>
            <person name="Chen C."/>
            <person name="Yanf M."/>
            <person name="Daum C."/>
            <person name="Ng V."/>
            <person name="Clum A."/>
            <person name="Steindorff A."/>
            <person name="Ohm R."/>
            <person name="Martin F."/>
            <person name="Silar P."/>
            <person name="Natvig D."/>
            <person name="Lalanne C."/>
            <person name="Gautier V."/>
            <person name="Ament-velasquez S.L."/>
            <person name="Kruys A."/>
            <person name="Hutchinson M.I."/>
            <person name="Powell A.J."/>
            <person name="Barry K."/>
            <person name="Miller A.N."/>
            <person name="Grigoriev I.V."/>
            <person name="Debuchy R."/>
            <person name="Gladieux P."/>
            <person name="Thoren M.H."/>
            <person name="Johannesson H."/>
        </authorList>
    </citation>
    <scope>NUCLEOTIDE SEQUENCE</scope>
    <source>
        <strain evidence="6">CBS 232.78</strain>
    </source>
</reference>
<evidence type="ECO:0000259" key="4">
    <source>
        <dbReference type="Pfam" id="PF22939"/>
    </source>
</evidence>
<dbReference type="InterPro" id="IPR036770">
    <property type="entry name" value="Ankyrin_rpt-contain_sf"/>
</dbReference>
<feature type="domain" description="Nephrocystin 3-like N-terminal" evidence="5">
    <location>
        <begin position="328"/>
        <end position="494"/>
    </location>
</feature>
<feature type="domain" description="GPI inositol-deacylase winged helix" evidence="4">
    <location>
        <begin position="615"/>
        <end position="696"/>
    </location>
</feature>
<dbReference type="SUPFAM" id="SSF48403">
    <property type="entry name" value="Ankyrin repeat"/>
    <property type="match status" value="1"/>
</dbReference>
<evidence type="ECO:0000259" key="5">
    <source>
        <dbReference type="Pfam" id="PF24883"/>
    </source>
</evidence>
<dbReference type="PROSITE" id="PS50297">
    <property type="entry name" value="ANK_REP_REGION"/>
    <property type="match status" value="1"/>
</dbReference>
<dbReference type="Proteomes" id="UP001285441">
    <property type="component" value="Unassembled WGS sequence"/>
</dbReference>
<feature type="repeat" description="ANK" evidence="2">
    <location>
        <begin position="818"/>
        <end position="856"/>
    </location>
</feature>
<evidence type="ECO:0000256" key="1">
    <source>
        <dbReference type="ARBA" id="ARBA00022737"/>
    </source>
</evidence>
<dbReference type="Pfam" id="PF22939">
    <property type="entry name" value="WHD_GPIID"/>
    <property type="match status" value="1"/>
</dbReference>
<evidence type="ECO:0000313" key="6">
    <source>
        <dbReference type="EMBL" id="KAK3367661.1"/>
    </source>
</evidence>
<proteinExistence type="predicted"/>
<protein>
    <recommendedName>
        <fullName evidence="8">Nucleoside phosphorylase domain-containing protein</fullName>
    </recommendedName>
</protein>
<feature type="domain" description="Nucleoside phosphorylase" evidence="3">
    <location>
        <begin position="11"/>
        <end position="247"/>
    </location>
</feature>
<keyword evidence="2" id="KW-0040">ANK repeat</keyword>
<evidence type="ECO:0000259" key="3">
    <source>
        <dbReference type="Pfam" id="PF01048"/>
    </source>
</evidence>
<dbReference type="Gene3D" id="3.40.50.1580">
    <property type="entry name" value="Nucleoside phosphorylase domain"/>
    <property type="match status" value="1"/>
</dbReference>
<name>A0AAE0N1Q9_9PEZI</name>
<dbReference type="PANTHER" id="PTHR46082">
    <property type="entry name" value="ATP/GTP-BINDING PROTEIN-RELATED"/>
    <property type="match status" value="1"/>
</dbReference>
<gene>
    <name evidence="6" type="ORF">B0H63DRAFT_504525</name>
</gene>
<evidence type="ECO:0008006" key="8">
    <source>
        <dbReference type="Google" id="ProtNLM"/>
    </source>
</evidence>
<dbReference type="AlphaFoldDB" id="A0AAE0N1Q9"/>
<dbReference type="InterPro" id="IPR035994">
    <property type="entry name" value="Nucleoside_phosphorylase_sf"/>
</dbReference>
<dbReference type="Gene3D" id="3.40.50.300">
    <property type="entry name" value="P-loop containing nucleotide triphosphate hydrolases"/>
    <property type="match status" value="1"/>
</dbReference>
<dbReference type="EMBL" id="JAULSW010000011">
    <property type="protein sequence ID" value="KAK3367661.1"/>
    <property type="molecule type" value="Genomic_DNA"/>
</dbReference>
<dbReference type="GO" id="GO:0003824">
    <property type="term" value="F:catalytic activity"/>
    <property type="evidence" value="ECO:0007669"/>
    <property type="project" value="InterPro"/>
</dbReference>
<dbReference type="Gene3D" id="1.25.40.20">
    <property type="entry name" value="Ankyrin repeat-containing domain"/>
    <property type="match status" value="2"/>
</dbReference>
<dbReference type="GO" id="GO:0009116">
    <property type="term" value="P:nucleoside metabolic process"/>
    <property type="evidence" value="ECO:0007669"/>
    <property type="project" value="InterPro"/>
</dbReference>
<evidence type="ECO:0000256" key="2">
    <source>
        <dbReference type="PROSITE-ProRule" id="PRU00023"/>
    </source>
</evidence>
<accession>A0AAE0N1Q9</accession>
<dbReference type="PANTHER" id="PTHR46082:SF11">
    <property type="entry name" value="AAA+ ATPASE DOMAIN-CONTAINING PROTEIN-RELATED"/>
    <property type="match status" value="1"/>
</dbReference>
<dbReference type="Pfam" id="PF24883">
    <property type="entry name" value="NPHP3_N"/>
    <property type="match status" value="1"/>
</dbReference>
<reference evidence="6" key="1">
    <citation type="journal article" date="2023" name="Mol. Phylogenet. Evol.">
        <title>Genome-scale phylogeny and comparative genomics of the fungal order Sordariales.</title>
        <authorList>
            <person name="Hensen N."/>
            <person name="Bonometti L."/>
            <person name="Westerberg I."/>
            <person name="Brannstrom I.O."/>
            <person name="Guillou S."/>
            <person name="Cros-Aarteil S."/>
            <person name="Calhoun S."/>
            <person name="Haridas S."/>
            <person name="Kuo A."/>
            <person name="Mondo S."/>
            <person name="Pangilinan J."/>
            <person name="Riley R."/>
            <person name="LaButti K."/>
            <person name="Andreopoulos B."/>
            <person name="Lipzen A."/>
            <person name="Chen C."/>
            <person name="Yan M."/>
            <person name="Daum C."/>
            <person name="Ng V."/>
            <person name="Clum A."/>
            <person name="Steindorff A."/>
            <person name="Ohm R.A."/>
            <person name="Martin F."/>
            <person name="Silar P."/>
            <person name="Natvig D.O."/>
            <person name="Lalanne C."/>
            <person name="Gautier V."/>
            <person name="Ament-Velasquez S.L."/>
            <person name="Kruys A."/>
            <person name="Hutchinson M.I."/>
            <person name="Powell A.J."/>
            <person name="Barry K."/>
            <person name="Miller A.N."/>
            <person name="Grigoriev I.V."/>
            <person name="Debuchy R."/>
            <person name="Gladieux P."/>
            <person name="Hiltunen Thoren M."/>
            <person name="Johannesson H."/>
        </authorList>
    </citation>
    <scope>NUCLEOTIDE SEQUENCE</scope>
    <source>
        <strain evidence="6">CBS 232.78</strain>
    </source>
</reference>
<dbReference type="InterPro" id="IPR027417">
    <property type="entry name" value="P-loop_NTPase"/>
</dbReference>